<accession>A0A858SZ48</accession>
<dbReference type="InterPro" id="IPR011008">
    <property type="entry name" value="Dimeric_a/b-barrel"/>
</dbReference>
<organism evidence="1 2">
    <name type="scientific">Roseobacter ponti</name>
    <dbReference type="NCBI Taxonomy" id="1891787"/>
    <lineage>
        <taxon>Bacteria</taxon>
        <taxon>Pseudomonadati</taxon>
        <taxon>Pseudomonadota</taxon>
        <taxon>Alphaproteobacteria</taxon>
        <taxon>Rhodobacterales</taxon>
        <taxon>Roseobacteraceae</taxon>
        <taxon>Roseobacter</taxon>
    </lineage>
</organism>
<gene>
    <name evidence="1" type="ORF">G3256_06785</name>
</gene>
<evidence type="ECO:0000313" key="2">
    <source>
        <dbReference type="Proteomes" id="UP000503308"/>
    </source>
</evidence>
<dbReference type="EMBL" id="CP048788">
    <property type="protein sequence ID" value="QJF53142.1"/>
    <property type="molecule type" value="Genomic_DNA"/>
</dbReference>
<evidence type="ECO:0008006" key="3">
    <source>
        <dbReference type="Google" id="ProtNLM"/>
    </source>
</evidence>
<dbReference type="KEGG" id="rpon:G3256_06785"/>
<reference evidence="1 2" key="1">
    <citation type="submission" date="2020-02" db="EMBL/GenBank/DDBJ databases">
        <title>Genome sequence of Roseobacter ponti.</title>
        <authorList>
            <person name="Hollensteiner J."/>
            <person name="Schneider D."/>
            <person name="Poehlein A."/>
            <person name="Daniel R."/>
        </authorList>
    </citation>
    <scope>NUCLEOTIDE SEQUENCE [LARGE SCALE GENOMIC DNA]</scope>
    <source>
        <strain evidence="1 2">DSM 106830</strain>
    </source>
</reference>
<evidence type="ECO:0000313" key="1">
    <source>
        <dbReference type="EMBL" id="QJF53142.1"/>
    </source>
</evidence>
<name>A0A858SZ48_9RHOB</name>
<proteinExistence type="predicted"/>
<dbReference type="AlphaFoldDB" id="A0A858SZ48"/>
<dbReference type="Proteomes" id="UP000503308">
    <property type="component" value="Chromosome"/>
</dbReference>
<keyword evidence="2" id="KW-1185">Reference proteome</keyword>
<protein>
    <recommendedName>
        <fullName evidence="3">ABM domain-containing protein</fullName>
    </recommendedName>
</protein>
<dbReference type="SUPFAM" id="SSF54909">
    <property type="entry name" value="Dimeric alpha+beta barrel"/>
    <property type="match status" value="1"/>
</dbReference>
<sequence>MTRSPADTGRGPAGDRVAEIVTFRLSAGADVDAFLTAADGMTPFLQSTGAALSRTLSVDETGLWTDHITWTSMRAAKDAAAEMMQQPEAAPFMQQIDGDTVVMRHAPVRHTLTME</sequence>